<reference evidence="5" key="1">
    <citation type="submission" date="2020-08" db="EMBL/GenBank/DDBJ databases">
        <title>Genome public.</title>
        <authorList>
            <person name="Liu C."/>
            <person name="Sun Q."/>
        </authorList>
    </citation>
    <scope>NUCLEOTIDE SEQUENCE</scope>
    <source>
        <strain evidence="5">NSJ-55</strain>
    </source>
</reference>
<evidence type="ECO:0000313" key="6">
    <source>
        <dbReference type="Proteomes" id="UP000652477"/>
    </source>
</evidence>
<evidence type="ECO:0000313" key="5">
    <source>
        <dbReference type="EMBL" id="MBC5689117.1"/>
    </source>
</evidence>
<dbReference type="InterPro" id="IPR050490">
    <property type="entry name" value="Bact_solute-bd_prot1"/>
</dbReference>
<sequence>MKKKVVAVVCVLSMSMSLAAGCGNKEEGAGGNGVVEISFPTFMCGTASQTEWVKERVEAFNEEYKDQYKVVMEEIPGDQNYIDKMKVLYSADDLPDVIVTGGYNLIDSMQDKLVDLTPYVEEDPEWAGFMSDVGKNVNTRDGKLYAIPYIRQTIGYFYNTELFEEAGIEQVPETWDEFFEDCDKLLAAGITPVSMDTAESGWVTSLMLGAMIGDSDTGEEFMNTNQPDDYNNDEVVKAAGMIQEMFQKYTTADAVGGAYAEAANNFFNEKTAIIANGPWMVSKFYDTSVVSEDFGDRVAVATFPGNVMYNSGQIGWSIASKTEEKIEASLAFVKFMTSEESQKLDLEMCSVIPDCVITDADVYSQVQDTINLADSASRSINDFQSLWHATVVDEISVQYPLLADGSITPEEFAQALTDAAQ</sequence>
<dbReference type="PROSITE" id="PS51257">
    <property type="entry name" value="PROKAR_LIPOPROTEIN"/>
    <property type="match status" value="1"/>
</dbReference>
<organism evidence="5 6">
    <name type="scientific">Mediterraneibacter hominis</name>
    <dbReference type="NCBI Taxonomy" id="2763054"/>
    <lineage>
        <taxon>Bacteria</taxon>
        <taxon>Bacillati</taxon>
        <taxon>Bacillota</taxon>
        <taxon>Clostridia</taxon>
        <taxon>Lachnospirales</taxon>
        <taxon>Lachnospiraceae</taxon>
        <taxon>Mediterraneibacter</taxon>
    </lineage>
</organism>
<feature type="signal peptide" evidence="4">
    <location>
        <begin position="1"/>
        <end position="19"/>
    </location>
</feature>
<dbReference type="PANTHER" id="PTHR43649:SF34">
    <property type="entry name" value="ABC TRANSPORTER PERIPLASMIC-BINDING PROTEIN YCJN-RELATED"/>
    <property type="match status" value="1"/>
</dbReference>
<evidence type="ECO:0000256" key="4">
    <source>
        <dbReference type="SAM" id="SignalP"/>
    </source>
</evidence>
<comment type="caution">
    <text evidence="5">The sequence shown here is derived from an EMBL/GenBank/DDBJ whole genome shotgun (WGS) entry which is preliminary data.</text>
</comment>
<dbReference type="Gene3D" id="3.40.190.10">
    <property type="entry name" value="Periplasmic binding protein-like II"/>
    <property type="match status" value="2"/>
</dbReference>
<proteinExistence type="inferred from homology"/>
<dbReference type="AlphaFoldDB" id="A0A923RS90"/>
<gene>
    <name evidence="5" type="ORF">H8S37_09280</name>
</gene>
<keyword evidence="2" id="KW-0813">Transport</keyword>
<keyword evidence="6" id="KW-1185">Reference proteome</keyword>
<evidence type="ECO:0000256" key="3">
    <source>
        <dbReference type="ARBA" id="ARBA00022729"/>
    </source>
</evidence>
<evidence type="ECO:0000256" key="2">
    <source>
        <dbReference type="ARBA" id="ARBA00022448"/>
    </source>
</evidence>
<dbReference type="SUPFAM" id="SSF53850">
    <property type="entry name" value="Periplasmic binding protein-like II"/>
    <property type="match status" value="1"/>
</dbReference>
<dbReference type="InterPro" id="IPR006059">
    <property type="entry name" value="SBP"/>
</dbReference>
<feature type="chain" id="PRO_5037977715" evidence="4">
    <location>
        <begin position="20"/>
        <end position="421"/>
    </location>
</feature>
<dbReference type="PANTHER" id="PTHR43649">
    <property type="entry name" value="ARABINOSE-BINDING PROTEIN-RELATED"/>
    <property type="match status" value="1"/>
</dbReference>
<evidence type="ECO:0000256" key="1">
    <source>
        <dbReference type="ARBA" id="ARBA00008520"/>
    </source>
</evidence>
<protein>
    <submittedName>
        <fullName evidence="5">Extracellular solute-binding protein</fullName>
    </submittedName>
</protein>
<dbReference type="Proteomes" id="UP000652477">
    <property type="component" value="Unassembled WGS sequence"/>
</dbReference>
<comment type="similarity">
    <text evidence="1">Belongs to the bacterial solute-binding protein 1 family.</text>
</comment>
<name>A0A923RS90_9FIRM</name>
<dbReference type="RefSeq" id="WP_186875683.1">
    <property type="nucleotide sequence ID" value="NZ_JACOPF010000001.1"/>
</dbReference>
<keyword evidence="3 4" id="KW-0732">Signal</keyword>
<dbReference type="EMBL" id="JACOPF010000001">
    <property type="protein sequence ID" value="MBC5689117.1"/>
    <property type="molecule type" value="Genomic_DNA"/>
</dbReference>
<accession>A0A923RS90</accession>
<dbReference type="Pfam" id="PF01547">
    <property type="entry name" value="SBP_bac_1"/>
    <property type="match status" value="1"/>
</dbReference>